<evidence type="ECO:0000256" key="4">
    <source>
        <dbReference type="ARBA" id="ARBA00022741"/>
    </source>
</evidence>
<evidence type="ECO:0000256" key="2">
    <source>
        <dbReference type="ARBA" id="ARBA00022490"/>
    </source>
</evidence>
<feature type="domain" description="Arginyl tRNA synthetase N-terminal" evidence="12">
    <location>
        <begin position="9"/>
        <end position="96"/>
    </location>
</feature>
<sequence length="601" mass="67988">MPLETNRIMNIQQHIITATINAVKELYNQDLPEAQINLQDTRSEFEGEITIVVFPVVRFSKKSPEATANDLGEYLKEHIEEITAFNVVKGFLNLSIVSSYWIDLFQTDLLKESFGTIPSNGKKVMVEYSSPNTNKPLHLGHVRNNLLGYSVSELLKASGSEVYKVNLVNDRGIHICKSMLAWQKWGNGETPESSGLKGDHLVGKYYVIFDKEYKKEIEALKEAGQTEDEGKKNAPLIKEAQAMLLAWEAGDEEVISLWKKMNGWVYDGFAVSYKNLGVDFDQYYYESNTYLLGKDTVEEGLAKGVFFKKPDGSVWIDLTEDGLDQKLVLRADGTSVYITQDLGTAQMKYDDFKMDESIYVVGNEQDYHFKVLFLILDKLGKSWAKGLYHLSYGMVDLPSGKMKSREGTVVDADDLIAEMIATAKQKTEALGKVDHFSEEEKESLYYKIGMGALKYFLLKVEPKKRLLFDPAESIDFQGNTGPFIQYTHARIKSLLSKAEYKNGQHVSKDIALSATELEMIILLSRYPAEIASSAKAFSPATLANYIYEVAKMFNKFYHEIPPIVKEEDEALKQHRLNLSWVTANVLKSGMRILGIEVPERM</sequence>
<dbReference type="HAMAP" id="MF_00123">
    <property type="entry name" value="Arg_tRNA_synth"/>
    <property type="match status" value="1"/>
</dbReference>
<evidence type="ECO:0000256" key="1">
    <source>
        <dbReference type="ARBA" id="ARBA00005594"/>
    </source>
</evidence>
<evidence type="ECO:0000313" key="14">
    <source>
        <dbReference type="Proteomes" id="UP000249754"/>
    </source>
</evidence>
<evidence type="ECO:0000256" key="8">
    <source>
        <dbReference type="ARBA" id="ARBA00049339"/>
    </source>
</evidence>
<dbReference type="SMART" id="SM01016">
    <property type="entry name" value="Arg_tRNA_synt_N"/>
    <property type="match status" value="1"/>
</dbReference>
<evidence type="ECO:0000256" key="9">
    <source>
        <dbReference type="HAMAP-Rule" id="MF_00123"/>
    </source>
</evidence>
<accession>A0A327S4B0</accession>
<feature type="short sequence motif" description="'HIGH' region" evidence="9">
    <location>
        <begin position="131"/>
        <end position="141"/>
    </location>
</feature>
<dbReference type="EC" id="6.1.1.19" evidence="9"/>
<proteinExistence type="inferred from homology"/>
<keyword evidence="4 9" id="KW-0547">Nucleotide-binding</keyword>
<dbReference type="GO" id="GO:0006420">
    <property type="term" value="P:arginyl-tRNA aminoacylation"/>
    <property type="evidence" value="ECO:0007669"/>
    <property type="project" value="UniProtKB-UniRule"/>
</dbReference>
<dbReference type="PANTHER" id="PTHR11956:SF5">
    <property type="entry name" value="ARGININE--TRNA LIGASE, CYTOPLASMIC"/>
    <property type="match status" value="1"/>
</dbReference>
<dbReference type="GO" id="GO:0005737">
    <property type="term" value="C:cytoplasm"/>
    <property type="evidence" value="ECO:0007669"/>
    <property type="project" value="UniProtKB-SubCell"/>
</dbReference>
<comment type="subunit">
    <text evidence="9">Monomer.</text>
</comment>
<comment type="similarity">
    <text evidence="1 9 10">Belongs to the class-I aminoacyl-tRNA synthetase family.</text>
</comment>
<evidence type="ECO:0000256" key="7">
    <source>
        <dbReference type="ARBA" id="ARBA00023146"/>
    </source>
</evidence>
<keyword evidence="5 9" id="KW-0067">ATP-binding</keyword>
<comment type="caution">
    <text evidence="13">The sequence shown here is derived from an EMBL/GenBank/DDBJ whole genome shotgun (WGS) entry which is preliminary data.</text>
</comment>
<dbReference type="InterPro" id="IPR009080">
    <property type="entry name" value="tRNAsynth_Ia_anticodon-bd"/>
</dbReference>
<gene>
    <name evidence="9" type="primary">argS</name>
    <name evidence="13" type="ORF">LY11_04570</name>
</gene>
<feature type="domain" description="DALR anticodon binding" evidence="11">
    <location>
        <begin position="484"/>
        <end position="601"/>
    </location>
</feature>
<dbReference type="Proteomes" id="UP000249754">
    <property type="component" value="Unassembled WGS sequence"/>
</dbReference>
<reference evidence="13 14" key="1">
    <citation type="submission" date="2018-06" db="EMBL/GenBank/DDBJ databases">
        <title>Genomic Encyclopedia of Archaeal and Bacterial Type Strains, Phase II (KMG-II): from individual species to whole genera.</title>
        <authorList>
            <person name="Goeker M."/>
        </authorList>
    </citation>
    <scope>NUCLEOTIDE SEQUENCE [LARGE SCALE GENOMIC DNA]</scope>
    <source>
        <strain evidence="13 14">DSM 14825</strain>
    </source>
</reference>
<dbReference type="Gene3D" id="3.30.1360.70">
    <property type="entry name" value="Arginyl tRNA synthetase N-terminal domain"/>
    <property type="match status" value="1"/>
</dbReference>
<dbReference type="PANTHER" id="PTHR11956">
    <property type="entry name" value="ARGINYL-TRNA SYNTHETASE"/>
    <property type="match status" value="1"/>
</dbReference>
<dbReference type="InterPro" id="IPR014729">
    <property type="entry name" value="Rossmann-like_a/b/a_fold"/>
</dbReference>
<dbReference type="InterPro" id="IPR035684">
    <property type="entry name" value="ArgRS_core"/>
</dbReference>
<dbReference type="Pfam" id="PF00750">
    <property type="entry name" value="tRNA-synt_1d"/>
    <property type="match status" value="1"/>
</dbReference>
<dbReference type="InterPro" id="IPR008909">
    <property type="entry name" value="DALR_anticod-bd"/>
</dbReference>
<evidence type="ECO:0000256" key="5">
    <source>
        <dbReference type="ARBA" id="ARBA00022840"/>
    </source>
</evidence>
<comment type="subcellular location">
    <subcellularLocation>
        <location evidence="9">Cytoplasm</location>
    </subcellularLocation>
</comment>
<dbReference type="PRINTS" id="PR01038">
    <property type="entry name" value="TRNASYNTHARG"/>
</dbReference>
<evidence type="ECO:0000313" key="13">
    <source>
        <dbReference type="EMBL" id="RAJ23132.1"/>
    </source>
</evidence>
<keyword evidence="2 9" id="KW-0963">Cytoplasm</keyword>
<dbReference type="AlphaFoldDB" id="A0A327S4B0"/>
<keyword evidence="6 9" id="KW-0648">Protein biosynthesis</keyword>
<name>A0A327S4B0_9SPHI</name>
<dbReference type="STRING" id="188932.AY601_2247"/>
<dbReference type="SUPFAM" id="SSF52374">
    <property type="entry name" value="Nucleotidylyl transferase"/>
    <property type="match status" value="1"/>
</dbReference>
<evidence type="ECO:0000256" key="6">
    <source>
        <dbReference type="ARBA" id="ARBA00022917"/>
    </source>
</evidence>
<keyword evidence="7 9" id="KW-0030">Aminoacyl-tRNA synthetase</keyword>
<dbReference type="EMBL" id="QLLR01000033">
    <property type="protein sequence ID" value="RAJ23132.1"/>
    <property type="molecule type" value="Genomic_DNA"/>
</dbReference>
<dbReference type="NCBIfam" id="TIGR00456">
    <property type="entry name" value="argS"/>
    <property type="match status" value="1"/>
</dbReference>
<comment type="catalytic activity">
    <reaction evidence="8 9">
        <text>tRNA(Arg) + L-arginine + ATP = L-arginyl-tRNA(Arg) + AMP + diphosphate</text>
        <dbReference type="Rhea" id="RHEA:20301"/>
        <dbReference type="Rhea" id="RHEA-COMP:9658"/>
        <dbReference type="Rhea" id="RHEA-COMP:9673"/>
        <dbReference type="ChEBI" id="CHEBI:30616"/>
        <dbReference type="ChEBI" id="CHEBI:32682"/>
        <dbReference type="ChEBI" id="CHEBI:33019"/>
        <dbReference type="ChEBI" id="CHEBI:78442"/>
        <dbReference type="ChEBI" id="CHEBI:78513"/>
        <dbReference type="ChEBI" id="CHEBI:456215"/>
        <dbReference type="EC" id="6.1.1.19"/>
    </reaction>
</comment>
<evidence type="ECO:0000256" key="10">
    <source>
        <dbReference type="RuleBase" id="RU363038"/>
    </source>
</evidence>
<dbReference type="SMART" id="SM00836">
    <property type="entry name" value="DALR_1"/>
    <property type="match status" value="1"/>
</dbReference>
<dbReference type="Pfam" id="PF05746">
    <property type="entry name" value="DALR_1"/>
    <property type="match status" value="1"/>
</dbReference>
<dbReference type="FunFam" id="3.40.50.620:FF:000125">
    <property type="entry name" value="Arginine--tRNA ligase"/>
    <property type="match status" value="1"/>
</dbReference>
<dbReference type="GO" id="GO:0005524">
    <property type="term" value="F:ATP binding"/>
    <property type="evidence" value="ECO:0007669"/>
    <property type="project" value="UniProtKB-UniRule"/>
</dbReference>
<evidence type="ECO:0000259" key="12">
    <source>
        <dbReference type="SMART" id="SM01016"/>
    </source>
</evidence>
<keyword evidence="3 9" id="KW-0436">Ligase</keyword>
<dbReference type="SUPFAM" id="SSF47323">
    <property type="entry name" value="Anticodon-binding domain of a subclass of class I aminoacyl-tRNA synthetases"/>
    <property type="match status" value="1"/>
</dbReference>
<dbReference type="GO" id="GO:0004814">
    <property type="term" value="F:arginine-tRNA ligase activity"/>
    <property type="evidence" value="ECO:0007669"/>
    <property type="project" value="UniProtKB-UniRule"/>
</dbReference>
<evidence type="ECO:0000259" key="11">
    <source>
        <dbReference type="SMART" id="SM00836"/>
    </source>
</evidence>
<dbReference type="InterPro" id="IPR036695">
    <property type="entry name" value="Arg-tRNA-synth_N_sf"/>
</dbReference>
<dbReference type="SUPFAM" id="SSF55190">
    <property type="entry name" value="Arginyl-tRNA synthetase (ArgRS), N-terminal 'additional' domain"/>
    <property type="match status" value="1"/>
</dbReference>
<protein>
    <recommendedName>
        <fullName evidence="9">Arginine--tRNA ligase</fullName>
        <ecNumber evidence="9">6.1.1.19</ecNumber>
    </recommendedName>
    <alternativeName>
        <fullName evidence="9">Arginyl-tRNA synthetase</fullName>
        <shortName evidence="9">ArgRS</shortName>
    </alternativeName>
</protein>
<dbReference type="InterPro" id="IPR001412">
    <property type="entry name" value="aa-tRNA-synth_I_CS"/>
</dbReference>
<dbReference type="Gene3D" id="1.10.730.10">
    <property type="entry name" value="Isoleucyl-tRNA Synthetase, Domain 1"/>
    <property type="match status" value="1"/>
</dbReference>
<evidence type="ECO:0000256" key="3">
    <source>
        <dbReference type="ARBA" id="ARBA00022598"/>
    </source>
</evidence>
<dbReference type="InterPro" id="IPR001278">
    <property type="entry name" value="Arg-tRNA-ligase"/>
</dbReference>
<organism evidence="13 14">
    <name type="scientific">Pedobacter cryoconitis</name>
    <dbReference type="NCBI Taxonomy" id="188932"/>
    <lineage>
        <taxon>Bacteria</taxon>
        <taxon>Pseudomonadati</taxon>
        <taxon>Bacteroidota</taxon>
        <taxon>Sphingobacteriia</taxon>
        <taxon>Sphingobacteriales</taxon>
        <taxon>Sphingobacteriaceae</taxon>
        <taxon>Pedobacter</taxon>
    </lineage>
</organism>
<dbReference type="FunFam" id="1.10.730.10:FF:000006">
    <property type="entry name" value="Arginyl-tRNA synthetase 2, mitochondrial"/>
    <property type="match status" value="1"/>
</dbReference>
<dbReference type="PROSITE" id="PS00178">
    <property type="entry name" value="AA_TRNA_LIGASE_I"/>
    <property type="match status" value="1"/>
</dbReference>
<dbReference type="InterPro" id="IPR005148">
    <property type="entry name" value="Arg-tRNA-synth_N"/>
</dbReference>
<dbReference type="Gene3D" id="3.40.50.620">
    <property type="entry name" value="HUPs"/>
    <property type="match status" value="1"/>
</dbReference>